<name>A0ACC1R5V3_9HYPO</name>
<gene>
    <name evidence="1" type="ORF">NLG97_g678</name>
</gene>
<dbReference type="EMBL" id="JANAKD010000025">
    <property type="protein sequence ID" value="KAJ3499014.1"/>
    <property type="molecule type" value="Genomic_DNA"/>
</dbReference>
<protein>
    <submittedName>
        <fullName evidence="1">Uncharacterized protein</fullName>
    </submittedName>
</protein>
<evidence type="ECO:0000313" key="1">
    <source>
        <dbReference type="EMBL" id="KAJ3499014.1"/>
    </source>
</evidence>
<reference evidence="1" key="1">
    <citation type="submission" date="2022-07" db="EMBL/GenBank/DDBJ databases">
        <title>Genome Sequence of Lecanicillium saksenae.</title>
        <authorList>
            <person name="Buettner E."/>
        </authorList>
    </citation>
    <scope>NUCLEOTIDE SEQUENCE</scope>
    <source>
        <strain evidence="1">VT-O1</strain>
    </source>
</reference>
<evidence type="ECO:0000313" key="2">
    <source>
        <dbReference type="Proteomes" id="UP001148737"/>
    </source>
</evidence>
<keyword evidence="2" id="KW-1185">Reference proteome</keyword>
<proteinExistence type="predicted"/>
<comment type="caution">
    <text evidence="1">The sequence shown here is derived from an EMBL/GenBank/DDBJ whole genome shotgun (WGS) entry which is preliminary data.</text>
</comment>
<organism evidence="1 2">
    <name type="scientific">Lecanicillium saksenae</name>
    <dbReference type="NCBI Taxonomy" id="468837"/>
    <lineage>
        <taxon>Eukaryota</taxon>
        <taxon>Fungi</taxon>
        <taxon>Dikarya</taxon>
        <taxon>Ascomycota</taxon>
        <taxon>Pezizomycotina</taxon>
        <taxon>Sordariomycetes</taxon>
        <taxon>Hypocreomycetidae</taxon>
        <taxon>Hypocreales</taxon>
        <taxon>Cordycipitaceae</taxon>
        <taxon>Lecanicillium</taxon>
    </lineage>
</organism>
<dbReference type="Proteomes" id="UP001148737">
    <property type="component" value="Unassembled WGS sequence"/>
</dbReference>
<sequence length="550" mass="61310">MANTGTVTLGKIDLTDYEVNEHETIELFREVVPPEARQKLLEWREDDMLRLERARERQDDLRSESDRIREQVSRLQKQKSQLSAIYSSEDDPEGSTLTDISAECDQAIRAAFYLTVAHGGLSLDMIKQYHPEIRKLVENYVASKGLDVSASQFVPRGQHADVQERLEQAQREIARLGTDARAKAADVTRLESQLQQASLHADRQKSEIDTIKDKYGKMKSYAESCRLSRKQLETSYKSKVDESAKALNDQAHLLADEQSKSESLGSLLDIFSNESSYERESWDTVFDAGTPLSALVAVPSQAGILSLWREPWAMETTHRFDVFNVHQLCYEVIVYILQGRAPDKQFSKLLAKTASGLYQASRLSQELCDKLARTITALDFEDQGVPFDVALGLCQILHKIGERFPTVVSTRSRREVLRSVSQYTEEDEALLLKSLTCGWRGNLWDSIAICTKAKLSGGPAITIADDGAVATTVAVAVVRSINALLIVDEDYLRWVGCEAVVSVRPSAGLIQYDGQNLAVEVCGKVKVVVGLHTFLLQRNALSATPLPSVE</sequence>
<accession>A0ACC1R5V3</accession>